<dbReference type="InterPro" id="IPR029052">
    <property type="entry name" value="Metallo-depent_PP-like"/>
</dbReference>
<reference evidence="1" key="1">
    <citation type="submission" date="2020-03" db="EMBL/GenBank/DDBJ databases">
        <title>The deep terrestrial virosphere.</title>
        <authorList>
            <person name="Holmfeldt K."/>
            <person name="Nilsson E."/>
            <person name="Simone D."/>
            <person name="Lopez-Fernandez M."/>
            <person name="Wu X."/>
            <person name="de Brujin I."/>
            <person name="Lundin D."/>
            <person name="Andersson A."/>
            <person name="Bertilsson S."/>
            <person name="Dopson M."/>
        </authorList>
    </citation>
    <scope>NUCLEOTIDE SEQUENCE</scope>
    <source>
        <strain evidence="1">MM415A02987</strain>
    </source>
</reference>
<dbReference type="AlphaFoldDB" id="A0A6M3JP72"/>
<accession>A0A6M3JP72</accession>
<protein>
    <recommendedName>
        <fullName evidence="2">Calcineurin-like phosphoesterase domain-containing protein</fullName>
    </recommendedName>
</protein>
<gene>
    <name evidence="1" type="ORF">MM415A02987_0004</name>
</gene>
<sequence>MIDWTFDKSRRLTELVCDPERYSESQIAKIMTDEFGEEFSRDSVHNKILRLNVRSLLDRPIPDRMPYYTAHKDIIEGVEDELEKVLELKHNQMYLEIPKENLKILHLGDPHIPFQNDDQIQIAMNRNASADVVVTTEVIDCYSISRFNKNLSVPFEVEIDNAVRYLEALSENFPLVIVTSGNHDKRIDKAFMKGVPPSLLWLVKGSILKLLAKPFPNVIVSETPVLQINDAVFAHAEFFSKVDLKAAMNVRSFLVEWKDTLDLRDFRLVIESHTHMLGAAYRSGNLKVMESGCLCKVPDYSVMGFYSKPQTNGYIVIVQKNGVTDFNLTREFVFPTEKYAPNPTGVRFEI</sequence>
<evidence type="ECO:0000313" key="1">
    <source>
        <dbReference type="EMBL" id="QJA71914.1"/>
    </source>
</evidence>
<dbReference type="SUPFAM" id="SSF56300">
    <property type="entry name" value="Metallo-dependent phosphatases"/>
    <property type="match status" value="1"/>
</dbReference>
<organism evidence="1">
    <name type="scientific">viral metagenome</name>
    <dbReference type="NCBI Taxonomy" id="1070528"/>
    <lineage>
        <taxon>unclassified sequences</taxon>
        <taxon>metagenomes</taxon>
        <taxon>organismal metagenomes</taxon>
    </lineage>
</organism>
<proteinExistence type="predicted"/>
<name>A0A6M3JP72_9ZZZZ</name>
<dbReference type="EMBL" id="MT141910">
    <property type="protein sequence ID" value="QJA71914.1"/>
    <property type="molecule type" value="Genomic_DNA"/>
</dbReference>
<evidence type="ECO:0008006" key="2">
    <source>
        <dbReference type="Google" id="ProtNLM"/>
    </source>
</evidence>